<evidence type="ECO:0000256" key="1">
    <source>
        <dbReference type="SAM" id="MobiDB-lite"/>
    </source>
</evidence>
<dbReference type="AlphaFoldDB" id="A0A1S3WZ02"/>
<dbReference type="Pfam" id="PF13456">
    <property type="entry name" value="RVT_3"/>
    <property type="match status" value="1"/>
</dbReference>
<dbReference type="InterPro" id="IPR036397">
    <property type="entry name" value="RNaseH_sf"/>
</dbReference>
<feature type="domain" description="RNase H type-1" evidence="2">
    <location>
        <begin position="45"/>
        <end position="99"/>
    </location>
</feature>
<evidence type="ECO:0000313" key="3">
    <source>
        <dbReference type="RefSeq" id="XP_016432869.1"/>
    </source>
</evidence>
<dbReference type="PaxDb" id="4097-A0A1S3WZ02"/>
<name>A0A1S3WZ02_TOBAC</name>
<protein>
    <recommendedName>
        <fullName evidence="2">RNase H type-1 domain-containing protein</fullName>
    </recommendedName>
</protein>
<dbReference type="GO" id="GO:0003676">
    <property type="term" value="F:nucleic acid binding"/>
    <property type="evidence" value="ECO:0007669"/>
    <property type="project" value="InterPro"/>
</dbReference>
<gene>
    <name evidence="3" type="primary">LOC107759439</name>
</gene>
<evidence type="ECO:0000259" key="2">
    <source>
        <dbReference type="Pfam" id="PF13456"/>
    </source>
</evidence>
<dbReference type="OrthoDB" id="1740934at2759"/>
<feature type="region of interest" description="Disordered" evidence="1">
    <location>
        <begin position="153"/>
        <end position="206"/>
    </location>
</feature>
<dbReference type="PANTHER" id="PTHR48475:SF1">
    <property type="entry name" value="RNASE H TYPE-1 DOMAIN-CONTAINING PROTEIN"/>
    <property type="match status" value="1"/>
</dbReference>
<proteinExistence type="predicted"/>
<dbReference type="SUPFAM" id="SSF53098">
    <property type="entry name" value="Ribonuclease H-like"/>
    <property type="match status" value="1"/>
</dbReference>
<feature type="compositionally biased region" description="Basic and acidic residues" evidence="1">
    <location>
        <begin position="153"/>
        <end position="192"/>
    </location>
</feature>
<dbReference type="InterPro" id="IPR012337">
    <property type="entry name" value="RNaseH-like_sf"/>
</dbReference>
<organism evidence="3">
    <name type="scientific">Nicotiana tabacum</name>
    <name type="common">Common tobacco</name>
    <dbReference type="NCBI Taxonomy" id="4097"/>
    <lineage>
        <taxon>Eukaryota</taxon>
        <taxon>Viridiplantae</taxon>
        <taxon>Streptophyta</taxon>
        <taxon>Embryophyta</taxon>
        <taxon>Tracheophyta</taxon>
        <taxon>Spermatophyta</taxon>
        <taxon>Magnoliopsida</taxon>
        <taxon>eudicotyledons</taxon>
        <taxon>Gunneridae</taxon>
        <taxon>Pentapetalae</taxon>
        <taxon>asterids</taxon>
        <taxon>lamiids</taxon>
        <taxon>Solanales</taxon>
        <taxon>Solanaceae</taxon>
        <taxon>Nicotianoideae</taxon>
        <taxon>Nicotianeae</taxon>
        <taxon>Nicotiana</taxon>
    </lineage>
</organism>
<dbReference type="KEGG" id="nta:107759439"/>
<sequence>MPSGVWTLFLDRASNVKGSGFGLFLITPSRDILRRAIRTVPLIKNEAEYETLVAGLELARGLGSELIEVKCGSKMVVNQVYGIFDAKEERMQQYFNKVKMSNSINGDENNNLEDHGENGVVVLDVVVPQQNPRNAPDPGPMDMVSHDTQRIDVSSHTDRRVHQGDQQEARETPIREEHEVESGRAARTDRPIRARHSGPEQIQHCK</sequence>
<reference evidence="3" key="1">
    <citation type="submission" date="2025-08" db="UniProtKB">
        <authorList>
            <consortium name="RefSeq"/>
        </authorList>
    </citation>
    <scope>IDENTIFICATION</scope>
</reference>
<dbReference type="GO" id="GO:0004523">
    <property type="term" value="F:RNA-DNA hybrid ribonuclease activity"/>
    <property type="evidence" value="ECO:0007669"/>
    <property type="project" value="InterPro"/>
</dbReference>
<accession>A0A1S3WZ02</accession>
<dbReference type="Gene3D" id="3.30.420.10">
    <property type="entry name" value="Ribonuclease H-like superfamily/Ribonuclease H"/>
    <property type="match status" value="1"/>
</dbReference>
<dbReference type="RefSeq" id="XP_016432869.1">
    <property type="nucleotide sequence ID" value="XM_016577383.1"/>
</dbReference>
<dbReference type="InterPro" id="IPR002156">
    <property type="entry name" value="RNaseH_domain"/>
</dbReference>
<dbReference type="PANTHER" id="PTHR48475">
    <property type="entry name" value="RIBONUCLEASE H"/>
    <property type="match status" value="1"/>
</dbReference>